<keyword evidence="5" id="KW-0328">Glycosyltransferase</keyword>
<evidence type="ECO:0000256" key="9">
    <source>
        <dbReference type="ARBA" id="ARBA00022989"/>
    </source>
</evidence>
<dbReference type="PANTHER" id="PTHR15075">
    <property type="entry name" value="ALPHA-MANNOSIDE BETA-1,6-N-ACETYLGLUCOSAMINYLTRANSFERASE"/>
    <property type="match status" value="1"/>
</dbReference>
<feature type="domain" description="Glycosyltransferase family 18 catalytic" evidence="16">
    <location>
        <begin position="404"/>
        <end position="549"/>
    </location>
</feature>
<feature type="region of interest" description="Disordered" evidence="14">
    <location>
        <begin position="92"/>
        <end position="138"/>
    </location>
</feature>
<dbReference type="GeneID" id="68105969"/>
<gene>
    <name evidence="17" type="ORF">C9374_013516</name>
</gene>
<evidence type="ECO:0000256" key="13">
    <source>
        <dbReference type="ARBA" id="ARBA00048243"/>
    </source>
</evidence>
<sequence>MIRNIGSPPPIHNNSNQSSSLPFFRSYIQKYFIGLLCVSIVVWILLGNMTTTTKSNNNTNRKNYDNTNDLDFISGDESYHVPEIHHQKAHTLIQNNGKIPTKPPISQKDSKSSNNINDNNRGMDNSKRPNTPNNTKQQQDNFCKCIANGGKVVSVFNDHLNTTAGNAKSGGPAGELVLFYGVLNGLQGIANNFGVGEEKSPLCHLSLDWSEASFQQSFKVVSEKIAKCSNEQQKSAGIDENSVFHLIFVEMYSFDRALAMRNNPSRCNTDRFCLHFRDHKCRYRLIDFWGTPPTQNHHKLNLKQYLTPYPNNYNQFIGYHQTPCFEESISAPIQQFDKNENRDLFDGRESSIDAMLREKIRNIDPKILRQLSTLLEDIKSEYSSEKESKFLDVLSQVQDELDLFTDTQPSSQHEKIEFLVWGKEPRYFTQSVKDLLSRLHATFSPNIVIHTTLKRMEQPILPFIVNHGIKGIEEWRSLLRSVHFVIGIGDPVVGPTAMDAISCGAIFLNPVYDQERVLNNLNGWFKLKSQHPYVQQYIGPPYSFQYQISSDEVPFDKYHEEYLPSNAFKQSTVEEVLLRIIHGNILDKVLDQRFRLKGFLLKEYSVDAIQQRLLREIFHEANALCDSFQTTEQQKKKNP</sequence>
<keyword evidence="10" id="KW-0333">Golgi apparatus</keyword>
<dbReference type="PANTHER" id="PTHR15075:SF2">
    <property type="entry name" value="ALPHA-1,6-MANNOSYLGLYCOPROTEIN 6-BETA-N-ACETYLGLUCOSAMINYLTRANSFERASE"/>
    <property type="match status" value="1"/>
</dbReference>
<keyword evidence="18" id="KW-1185">Reference proteome</keyword>
<keyword evidence="12" id="KW-0325">Glycoprotein</keyword>
<dbReference type="InterPro" id="IPR026116">
    <property type="entry name" value="GT18_cat"/>
</dbReference>
<protein>
    <recommendedName>
        <fullName evidence="4">alpha-1,6-mannosyl-glycoprotein 6-beta-N-acetylglucosaminyltransferase</fullName>
        <ecNumber evidence="4">2.4.1.155</ecNumber>
    </recommendedName>
</protein>
<comment type="caution">
    <text evidence="17">The sequence shown here is derived from an EMBL/GenBank/DDBJ whole genome shotgun (WGS) entry which is preliminary data.</text>
</comment>
<comment type="pathway">
    <text evidence="2">Protein modification; protein glycosylation.</text>
</comment>
<dbReference type="GO" id="GO:0000139">
    <property type="term" value="C:Golgi membrane"/>
    <property type="evidence" value="ECO:0007669"/>
    <property type="project" value="UniProtKB-SubCell"/>
</dbReference>
<keyword evidence="8" id="KW-0735">Signal-anchor</keyword>
<evidence type="ECO:0000313" key="18">
    <source>
        <dbReference type="Proteomes" id="UP000816034"/>
    </source>
</evidence>
<evidence type="ECO:0000256" key="12">
    <source>
        <dbReference type="ARBA" id="ARBA00023180"/>
    </source>
</evidence>
<proteinExistence type="inferred from homology"/>
<evidence type="ECO:0000256" key="8">
    <source>
        <dbReference type="ARBA" id="ARBA00022968"/>
    </source>
</evidence>
<keyword evidence="9 15" id="KW-1133">Transmembrane helix</keyword>
<evidence type="ECO:0000256" key="5">
    <source>
        <dbReference type="ARBA" id="ARBA00022676"/>
    </source>
</evidence>
<evidence type="ECO:0000256" key="1">
    <source>
        <dbReference type="ARBA" id="ARBA00004323"/>
    </source>
</evidence>
<name>A0AA88KQ13_NAELO</name>
<evidence type="ECO:0000256" key="14">
    <source>
        <dbReference type="SAM" id="MobiDB-lite"/>
    </source>
</evidence>
<dbReference type="Pfam" id="PF15024">
    <property type="entry name" value="Glyco_transf_18"/>
    <property type="match status" value="1"/>
</dbReference>
<feature type="transmembrane region" description="Helical" evidence="15">
    <location>
        <begin position="31"/>
        <end position="49"/>
    </location>
</feature>
<organism evidence="17 18">
    <name type="scientific">Naegleria lovaniensis</name>
    <name type="common">Amoeba</name>
    <dbReference type="NCBI Taxonomy" id="51637"/>
    <lineage>
        <taxon>Eukaryota</taxon>
        <taxon>Discoba</taxon>
        <taxon>Heterolobosea</taxon>
        <taxon>Tetramitia</taxon>
        <taxon>Eutetramitia</taxon>
        <taxon>Vahlkampfiidae</taxon>
        <taxon>Naegleria</taxon>
    </lineage>
</organism>
<evidence type="ECO:0000256" key="4">
    <source>
        <dbReference type="ARBA" id="ARBA00012671"/>
    </source>
</evidence>
<comment type="subcellular location">
    <subcellularLocation>
        <location evidence="1">Golgi apparatus membrane</location>
        <topology evidence="1">Single-pass type II membrane protein</topology>
    </subcellularLocation>
</comment>
<keyword evidence="6" id="KW-0808">Transferase</keyword>
<evidence type="ECO:0000256" key="2">
    <source>
        <dbReference type="ARBA" id="ARBA00004922"/>
    </source>
</evidence>
<comment type="similarity">
    <text evidence="3">Belongs to the glycosyltransferase 18 family.</text>
</comment>
<dbReference type="EC" id="2.4.1.155" evidence="4"/>
<evidence type="ECO:0000256" key="3">
    <source>
        <dbReference type="ARBA" id="ARBA00007477"/>
    </source>
</evidence>
<dbReference type="AlphaFoldDB" id="A0AA88KQ13"/>
<dbReference type="InterPro" id="IPR052105">
    <property type="entry name" value="MGAT5_Glycosyltransferase"/>
</dbReference>
<dbReference type="EMBL" id="PYSW02000006">
    <property type="protein sequence ID" value="KAG2392031.1"/>
    <property type="molecule type" value="Genomic_DNA"/>
</dbReference>
<evidence type="ECO:0000256" key="10">
    <source>
        <dbReference type="ARBA" id="ARBA00023034"/>
    </source>
</evidence>
<dbReference type="Proteomes" id="UP000816034">
    <property type="component" value="Unassembled WGS sequence"/>
</dbReference>
<accession>A0AA88KQ13</accession>
<evidence type="ECO:0000256" key="7">
    <source>
        <dbReference type="ARBA" id="ARBA00022692"/>
    </source>
</evidence>
<keyword evidence="11 15" id="KW-0472">Membrane</keyword>
<keyword evidence="7 15" id="KW-0812">Transmembrane</keyword>
<evidence type="ECO:0000256" key="15">
    <source>
        <dbReference type="SAM" id="Phobius"/>
    </source>
</evidence>
<feature type="compositionally biased region" description="Polar residues" evidence="14">
    <location>
        <begin position="128"/>
        <end position="138"/>
    </location>
</feature>
<evidence type="ECO:0000313" key="17">
    <source>
        <dbReference type="EMBL" id="KAG2392031.1"/>
    </source>
</evidence>
<reference evidence="17 18" key="1">
    <citation type="journal article" date="2018" name="BMC Genomics">
        <title>The genome of Naegleria lovaniensis, the basis for a comparative approach to unravel pathogenicity factors of the human pathogenic amoeba N. fowleri.</title>
        <authorList>
            <person name="Liechti N."/>
            <person name="Schurch N."/>
            <person name="Bruggmann R."/>
            <person name="Wittwer M."/>
        </authorList>
    </citation>
    <scope>NUCLEOTIDE SEQUENCE [LARGE SCALE GENOMIC DNA]</scope>
    <source>
        <strain evidence="17 18">ATCC 30569</strain>
    </source>
</reference>
<evidence type="ECO:0000256" key="6">
    <source>
        <dbReference type="ARBA" id="ARBA00022679"/>
    </source>
</evidence>
<evidence type="ECO:0000256" key="11">
    <source>
        <dbReference type="ARBA" id="ARBA00023136"/>
    </source>
</evidence>
<evidence type="ECO:0000259" key="16">
    <source>
        <dbReference type="Pfam" id="PF15024"/>
    </source>
</evidence>
<comment type="catalytic activity">
    <reaction evidence="13">
        <text>N(4)-{beta-D-GlcNAc-(1-&gt;2)-[beta-D-GlcNAc-(1-&gt;4)]-alpha-D-Man-(1-&gt;3)-[beta-D-GlcNAc-(1-&gt;2)-alpha-D-Man-(1-&gt;6)]-beta-D-Man-(1-&gt;4)-beta-D-GlcNAc-(1-&gt;4)-beta-D-GlcNAc}-L-asparaginyl-[protein] + UDP-N-acetyl-alpha-D-glucosamine = N(4)-{beta-D-GlcNAc-(1-&gt;2)-[beta-D-GlcNAc-(1-&gt;4)]-alpha-D-Man-(1-&gt;3)-[beta-D-GlcNAc-(1-&gt;2)-[beta-D-GlcNAc-(1-&gt;6)]-alpha-D-Man-(1-&gt;6)]-beta-D-Man-(1-&gt;4)-beta-D-GlcNAc-(1-&gt;4)-beta-D-GlcNAc}-L-asparaginyl-[protein] + UDP + H(+)</text>
        <dbReference type="Rhea" id="RHEA:16921"/>
        <dbReference type="Rhea" id="RHEA-COMP:14374"/>
        <dbReference type="Rhea" id="RHEA-COMP:14377"/>
        <dbReference type="ChEBI" id="CHEBI:15378"/>
        <dbReference type="ChEBI" id="CHEBI:57705"/>
        <dbReference type="ChEBI" id="CHEBI:58223"/>
        <dbReference type="ChEBI" id="CHEBI:139507"/>
        <dbReference type="ChEBI" id="CHEBI:139510"/>
        <dbReference type="EC" id="2.4.1.155"/>
    </reaction>
</comment>
<dbReference type="RefSeq" id="XP_044553925.1">
    <property type="nucleotide sequence ID" value="XM_044689401.1"/>
</dbReference>
<dbReference type="GO" id="GO:0030144">
    <property type="term" value="F:alpha-1,6-mannosylglycoprotein 6-beta-N-acetylglucosaminyltransferase activity"/>
    <property type="evidence" value="ECO:0007669"/>
    <property type="project" value="UniProtKB-EC"/>
</dbReference>
<dbReference type="GO" id="GO:0006487">
    <property type="term" value="P:protein N-linked glycosylation"/>
    <property type="evidence" value="ECO:0007669"/>
    <property type="project" value="TreeGrafter"/>
</dbReference>